<dbReference type="Proteomes" id="UP000001508">
    <property type="component" value="Chromosome"/>
</dbReference>
<gene>
    <name evidence="4" type="primary">mqnA</name>
    <name evidence="5" type="ordered locus">DaAHT2_0569</name>
</gene>
<proteinExistence type="inferred from homology"/>
<protein>
    <recommendedName>
        <fullName evidence="4">Chorismate dehydratase</fullName>
        <ecNumber evidence="4">4.2.1.151</ecNumber>
    </recommendedName>
    <alternativeName>
        <fullName evidence="4">Menaquinone biosynthetic enzyme MqnA</fullName>
    </alternativeName>
</protein>
<dbReference type="GO" id="GO:0016836">
    <property type="term" value="F:hydro-lyase activity"/>
    <property type="evidence" value="ECO:0007669"/>
    <property type="project" value="UniProtKB-UniRule"/>
</dbReference>
<dbReference type="CDD" id="cd13634">
    <property type="entry name" value="PBP2_Sco4506"/>
    <property type="match status" value="1"/>
</dbReference>
<organism evidence="5 6">
    <name type="scientific">Desulfurivibrio alkaliphilus (strain DSM 19089 / UNIQEM U267 / AHT2)</name>
    <dbReference type="NCBI Taxonomy" id="589865"/>
    <lineage>
        <taxon>Bacteria</taxon>
        <taxon>Pseudomonadati</taxon>
        <taxon>Thermodesulfobacteriota</taxon>
        <taxon>Desulfobulbia</taxon>
        <taxon>Desulfobulbales</taxon>
        <taxon>Desulfobulbaceae</taxon>
        <taxon>Desulfurivibrio</taxon>
    </lineage>
</organism>
<dbReference type="OrthoDB" id="9810112at2"/>
<dbReference type="InParanoid" id="D6Z0P6"/>
<accession>D6Z0P6</accession>
<comment type="catalytic activity">
    <reaction evidence="4">
        <text>chorismate = 3-[(1-carboxyvinyl)-oxy]benzoate + H2O</text>
        <dbReference type="Rhea" id="RHEA:40051"/>
        <dbReference type="ChEBI" id="CHEBI:15377"/>
        <dbReference type="ChEBI" id="CHEBI:29748"/>
        <dbReference type="ChEBI" id="CHEBI:76981"/>
        <dbReference type="EC" id="4.2.1.151"/>
    </reaction>
</comment>
<evidence type="ECO:0000313" key="6">
    <source>
        <dbReference type="Proteomes" id="UP000001508"/>
    </source>
</evidence>
<dbReference type="AlphaFoldDB" id="D6Z0P6"/>
<comment type="similarity">
    <text evidence="4">Belongs to the MqnA/MqnD family. MqnA subfamily.</text>
</comment>
<dbReference type="Gene3D" id="3.40.190.10">
    <property type="entry name" value="Periplasmic binding protein-like II"/>
    <property type="match status" value="2"/>
</dbReference>
<sequence length="282" mass="31975">MVGYAKQIEARVGMVSFLNTAPIYETWRRTVKEPTWLLREAPPTVLNHLLYRGELDLAMVSSQEYALHPESYRVLADLSIAATGAVGSVFLFARRPLEELDRALVLLSSRSQTSVSLVKIILEDFYRLQPRYEIADVVSDEEGAGEAVLSIGDEALFLAASGNYPHRYDLADIWYGQTGLPFVFALWAVREEFYRDRPEVVRAIHGELKRCLREGLNDLPAICRRAAPRIPMTEEECHRYLAGMQYDFSPAQQAGLSLFFQLLIERGEVPATALPLKIIYYE</sequence>
<dbReference type="HAMAP" id="MF_00995">
    <property type="entry name" value="MqnA"/>
    <property type="match status" value="1"/>
</dbReference>
<dbReference type="SUPFAM" id="SSF53850">
    <property type="entry name" value="Periplasmic binding protein-like II"/>
    <property type="match status" value="1"/>
</dbReference>
<dbReference type="HOGENOM" id="CLU_059898_0_0_7"/>
<keyword evidence="3 4" id="KW-0456">Lyase</keyword>
<dbReference type="PANTHER" id="PTHR37690:SF1">
    <property type="entry name" value="CHORISMATE DEHYDRATASE"/>
    <property type="match status" value="1"/>
</dbReference>
<dbReference type="eggNOG" id="COG1427">
    <property type="taxonomic scope" value="Bacteria"/>
</dbReference>
<evidence type="ECO:0000256" key="4">
    <source>
        <dbReference type="HAMAP-Rule" id="MF_00995"/>
    </source>
</evidence>
<comment type="pathway">
    <text evidence="1 4">Quinol/quinone metabolism; menaquinone biosynthesis.</text>
</comment>
<name>D6Z0P6_DESAT</name>
<evidence type="ECO:0000256" key="1">
    <source>
        <dbReference type="ARBA" id="ARBA00004863"/>
    </source>
</evidence>
<comment type="function">
    <text evidence="4">Catalyzes the dehydration of chorismate into 3-[(1-carboxyvinyl)oxy]benzoate, a step in the biosynthesis of menaquinone (MK, vitamin K2).</text>
</comment>
<dbReference type="RefSeq" id="WP_013162806.1">
    <property type="nucleotide sequence ID" value="NC_014216.1"/>
</dbReference>
<dbReference type="Pfam" id="PF02621">
    <property type="entry name" value="VitK2_biosynth"/>
    <property type="match status" value="1"/>
</dbReference>
<evidence type="ECO:0000256" key="2">
    <source>
        <dbReference type="ARBA" id="ARBA00022428"/>
    </source>
</evidence>
<evidence type="ECO:0000313" key="5">
    <source>
        <dbReference type="EMBL" id="ADH85275.1"/>
    </source>
</evidence>
<dbReference type="EMBL" id="CP001940">
    <property type="protein sequence ID" value="ADH85275.1"/>
    <property type="molecule type" value="Genomic_DNA"/>
</dbReference>
<evidence type="ECO:0000256" key="3">
    <source>
        <dbReference type="ARBA" id="ARBA00023239"/>
    </source>
</evidence>
<dbReference type="InterPro" id="IPR030868">
    <property type="entry name" value="MqnA"/>
</dbReference>
<dbReference type="GO" id="GO:0009234">
    <property type="term" value="P:menaquinone biosynthetic process"/>
    <property type="evidence" value="ECO:0007669"/>
    <property type="project" value="UniProtKB-UniRule"/>
</dbReference>
<dbReference type="KEGG" id="dak:DaAHT2_0569"/>
<dbReference type="EC" id="4.2.1.151" evidence="4"/>
<reference evidence="6" key="1">
    <citation type="submission" date="2010-02" db="EMBL/GenBank/DDBJ databases">
        <title>Complete sequence of Desulfurivibrio alkaliphilus AHT2.</title>
        <authorList>
            <consortium name="US DOE Joint Genome Institute"/>
            <person name="Pitluck S."/>
            <person name="Chertkov O."/>
            <person name="Detter J.C."/>
            <person name="Han C."/>
            <person name="Tapia R."/>
            <person name="Larimer F."/>
            <person name="Land M."/>
            <person name="Hauser L."/>
            <person name="Kyrpides N."/>
            <person name="Mikhailova N."/>
            <person name="Sorokin D.Y."/>
            <person name="Muyzer G."/>
            <person name="Woyke T."/>
        </authorList>
    </citation>
    <scope>NUCLEOTIDE SEQUENCE [LARGE SCALE GENOMIC DNA]</scope>
    <source>
        <strain evidence="6">DSM 19089 / UNIQEM U267 / AHT2</strain>
    </source>
</reference>
<keyword evidence="6" id="KW-1185">Reference proteome</keyword>
<dbReference type="PANTHER" id="PTHR37690">
    <property type="entry name" value="CHORISMATE DEHYDRATASE"/>
    <property type="match status" value="1"/>
</dbReference>
<dbReference type="UniPathway" id="UPA00079"/>
<dbReference type="InterPro" id="IPR003773">
    <property type="entry name" value="Menaquinone_biosynth"/>
</dbReference>
<keyword evidence="2 4" id="KW-0474">Menaquinone biosynthesis</keyword>
<dbReference type="STRING" id="589865.DaAHT2_0569"/>